<accession>A0A6G0RKU8</accession>
<evidence type="ECO:0000256" key="1">
    <source>
        <dbReference type="SAM" id="Phobius"/>
    </source>
</evidence>
<feature type="transmembrane region" description="Helical" evidence="1">
    <location>
        <begin position="119"/>
        <end position="140"/>
    </location>
</feature>
<feature type="transmembrane region" description="Helical" evidence="1">
    <location>
        <begin position="91"/>
        <end position="113"/>
    </location>
</feature>
<reference evidence="2 3" key="1">
    <citation type="submission" date="2018-09" db="EMBL/GenBank/DDBJ databases">
        <title>Genomic investigation of the strawberry pathogen Phytophthora fragariae indicates pathogenicity is determined by transcriptional variation in three key races.</title>
        <authorList>
            <person name="Adams T.M."/>
            <person name="Armitage A.D."/>
            <person name="Sobczyk M.K."/>
            <person name="Bates H.J."/>
            <person name="Dunwell J.M."/>
            <person name="Nellist C.F."/>
            <person name="Harrison R.J."/>
        </authorList>
    </citation>
    <scope>NUCLEOTIDE SEQUENCE [LARGE SCALE GENOMIC DNA]</scope>
    <source>
        <strain evidence="2 3">NOV-77</strain>
    </source>
</reference>
<dbReference type="EMBL" id="QXFY01000776">
    <property type="protein sequence ID" value="KAE9335861.1"/>
    <property type="molecule type" value="Genomic_DNA"/>
</dbReference>
<keyword evidence="1" id="KW-0812">Transmembrane</keyword>
<organism evidence="2 3">
    <name type="scientific">Phytophthora fragariae</name>
    <dbReference type="NCBI Taxonomy" id="53985"/>
    <lineage>
        <taxon>Eukaryota</taxon>
        <taxon>Sar</taxon>
        <taxon>Stramenopiles</taxon>
        <taxon>Oomycota</taxon>
        <taxon>Peronosporomycetes</taxon>
        <taxon>Peronosporales</taxon>
        <taxon>Peronosporaceae</taxon>
        <taxon>Phytophthora</taxon>
    </lineage>
</organism>
<keyword evidence="1" id="KW-0472">Membrane</keyword>
<evidence type="ECO:0000313" key="3">
    <source>
        <dbReference type="Proteomes" id="UP000486351"/>
    </source>
</evidence>
<evidence type="ECO:0000313" key="2">
    <source>
        <dbReference type="EMBL" id="KAE9335861.1"/>
    </source>
</evidence>
<name>A0A6G0RKU8_9STRA</name>
<feature type="transmembrane region" description="Helical" evidence="1">
    <location>
        <begin position="59"/>
        <end position="79"/>
    </location>
</feature>
<gene>
    <name evidence="2" type="ORF">PF008_g13286</name>
</gene>
<feature type="transmembrane region" description="Helical" evidence="1">
    <location>
        <begin position="20"/>
        <end position="39"/>
    </location>
</feature>
<sequence length="165" mass="17926">MYSVERIYALDDYSENTSRARMIAVCVLTPLPALLLVVALELIPLQNPGDGWANNYGAWLRFEVISFTVGLGLTVQMKGMSVGIAISTRKLVAVSLATSVCHVCVTVAIANFWAYPVPFSFVLTMPPFLCCLTLFSFVAVGQEAIAGETKEGHFQGFAQRAVSQK</sequence>
<comment type="caution">
    <text evidence="2">The sequence shown here is derived from an EMBL/GenBank/DDBJ whole genome shotgun (WGS) entry which is preliminary data.</text>
</comment>
<proteinExistence type="predicted"/>
<dbReference type="AlphaFoldDB" id="A0A6G0RKU8"/>
<dbReference type="Proteomes" id="UP000486351">
    <property type="component" value="Unassembled WGS sequence"/>
</dbReference>
<keyword evidence="1" id="KW-1133">Transmembrane helix</keyword>
<protein>
    <submittedName>
        <fullName evidence="2">Uncharacterized protein</fullName>
    </submittedName>
</protein>